<evidence type="ECO:0000256" key="1">
    <source>
        <dbReference type="ARBA" id="ARBA00023002"/>
    </source>
</evidence>
<dbReference type="Pfam" id="PF01243">
    <property type="entry name" value="PNPOx_N"/>
    <property type="match status" value="1"/>
</dbReference>
<gene>
    <name evidence="3" type="ORF">MU0102_002253</name>
</gene>
<feature type="domain" description="Pyridoxamine 5'-phosphate oxidase N-terminal" evidence="2">
    <location>
        <begin position="2"/>
        <end position="101"/>
    </location>
</feature>
<proteinExistence type="predicted"/>
<dbReference type="InterPro" id="IPR019965">
    <property type="entry name" value="PPOX_F420-dep_Rv2061_put"/>
</dbReference>
<dbReference type="RefSeq" id="WP_308483220.1">
    <property type="nucleotide sequence ID" value="NZ_OY726398.1"/>
</dbReference>
<evidence type="ECO:0000313" key="4">
    <source>
        <dbReference type="Proteomes" id="UP001190464"/>
    </source>
</evidence>
<reference evidence="3 4" key="1">
    <citation type="submission" date="2023-08" db="EMBL/GenBank/DDBJ databases">
        <authorList>
            <person name="Folkvardsen B D."/>
            <person name="Norman A."/>
        </authorList>
    </citation>
    <scope>NUCLEOTIDE SEQUENCE [LARGE SCALE GENOMIC DNA]</scope>
    <source>
        <strain evidence="3 4">Mu0102</strain>
    </source>
</reference>
<dbReference type="PANTHER" id="PTHR35176:SF11">
    <property type="entry name" value="PYRIDOXAMINE 5'-PHOSPHATE OXIDASE FAMILY PROTEIN"/>
    <property type="match status" value="1"/>
</dbReference>
<dbReference type="Gene3D" id="2.30.110.10">
    <property type="entry name" value="Electron Transport, Fmn-binding Protein, Chain A"/>
    <property type="match status" value="1"/>
</dbReference>
<dbReference type="PANTHER" id="PTHR35176">
    <property type="entry name" value="HEME OXYGENASE HI_0854-RELATED"/>
    <property type="match status" value="1"/>
</dbReference>
<dbReference type="SUPFAM" id="SSF50475">
    <property type="entry name" value="FMN-binding split barrel"/>
    <property type="match status" value="1"/>
</dbReference>
<dbReference type="InterPro" id="IPR052019">
    <property type="entry name" value="F420H2_bilvrd_red/Heme_oxyg"/>
</dbReference>
<dbReference type="InterPro" id="IPR012349">
    <property type="entry name" value="Split_barrel_FMN-bd"/>
</dbReference>
<accession>A0ABN9NDE2</accession>
<dbReference type="EC" id="1.-.-.-" evidence="3"/>
<evidence type="ECO:0000259" key="2">
    <source>
        <dbReference type="Pfam" id="PF01243"/>
    </source>
</evidence>
<dbReference type="GO" id="GO:0016491">
    <property type="term" value="F:oxidoreductase activity"/>
    <property type="evidence" value="ECO:0007669"/>
    <property type="project" value="UniProtKB-KW"/>
</dbReference>
<sequence>MHPQLFAELGDARYALLRTYRRDGTPVDTPVWFAIDDATVVFRTKIGPKTRRMTARPEIELTACDYRGRRLPRATALPGRASVLSGDEAEAANRTLHRRYGWQWNVVPMVPVPGVTNVHRDLPLRDKLRRTRTRSLWPDSVIVRIDPLAR</sequence>
<dbReference type="InterPro" id="IPR011576">
    <property type="entry name" value="Pyridox_Oxase_N"/>
</dbReference>
<organism evidence="3 4">
    <name type="scientific">[Mycobacterium] holstebronense</name>
    <dbReference type="NCBI Taxonomy" id="3064288"/>
    <lineage>
        <taxon>Bacteria</taxon>
        <taxon>Bacillati</taxon>
        <taxon>Actinomycetota</taxon>
        <taxon>Actinomycetes</taxon>
        <taxon>Mycobacteriales</taxon>
        <taxon>Mycobacteriaceae</taxon>
        <taxon>Mycolicibacterium</taxon>
    </lineage>
</organism>
<keyword evidence="1 3" id="KW-0560">Oxidoreductase</keyword>
<dbReference type="NCBIfam" id="TIGR03666">
    <property type="entry name" value="Rv2061_F420"/>
    <property type="match status" value="1"/>
</dbReference>
<dbReference type="EMBL" id="OY726398">
    <property type="protein sequence ID" value="CAJ1504474.1"/>
    <property type="molecule type" value="Genomic_DNA"/>
</dbReference>
<evidence type="ECO:0000313" key="3">
    <source>
        <dbReference type="EMBL" id="CAJ1504474.1"/>
    </source>
</evidence>
<name>A0ABN9NDE2_9MYCO</name>
<protein>
    <submittedName>
        <fullName evidence="3">PPOX class F420-dependent oxidoreductase</fullName>
        <ecNumber evidence="3">1.-.-.-</ecNumber>
    </submittedName>
</protein>
<keyword evidence="4" id="KW-1185">Reference proteome</keyword>
<dbReference type="Proteomes" id="UP001190464">
    <property type="component" value="Chromosome"/>
</dbReference>